<evidence type="ECO:0000256" key="1">
    <source>
        <dbReference type="SAM" id="MobiDB-lite"/>
    </source>
</evidence>
<comment type="caution">
    <text evidence="2">The sequence shown here is derived from an EMBL/GenBank/DDBJ whole genome shotgun (WGS) entry which is preliminary data.</text>
</comment>
<keyword evidence="3" id="KW-1185">Reference proteome</keyword>
<proteinExistence type="predicted"/>
<feature type="region of interest" description="Disordered" evidence="1">
    <location>
        <begin position="133"/>
        <end position="198"/>
    </location>
</feature>
<dbReference type="Gramene" id="GBG82958">
    <property type="protein sequence ID" value="GBG82958"/>
    <property type="gene ID" value="CBR_g36484"/>
</dbReference>
<organism evidence="2 3">
    <name type="scientific">Chara braunii</name>
    <name type="common">Braun's stonewort</name>
    <dbReference type="NCBI Taxonomy" id="69332"/>
    <lineage>
        <taxon>Eukaryota</taxon>
        <taxon>Viridiplantae</taxon>
        <taxon>Streptophyta</taxon>
        <taxon>Charophyceae</taxon>
        <taxon>Charales</taxon>
        <taxon>Characeae</taxon>
        <taxon>Chara</taxon>
    </lineage>
</organism>
<reference evidence="2 3" key="1">
    <citation type="journal article" date="2018" name="Cell">
        <title>The Chara Genome: Secondary Complexity and Implications for Plant Terrestrialization.</title>
        <authorList>
            <person name="Nishiyama T."/>
            <person name="Sakayama H."/>
            <person name="Vries J.D."/>
            <person name="Buschmann H."/>
            <person name="Saint-Marcoux D."/>
            <person name="Ullrich K.K."/>
            <person name="Haas F.B."/>
            <person name="Vanderstraeten L."/>
            <person name="Becker D."/>
            <person name="Lang D."/>
            <person name="Vosolsobe S."/>
            <person name="Rombauts S."/>
            <person name="Wilhelmsson P.K.I."/>
            <person name="Janitza P."/>
            <person name="Kern R."/>
            <person name="Heyl A."/>
            <person name="Rumpler F."/>
            <person name="Villalobos L.I.A.C."/>
            <person name="Clay J.M."/>
            <person name="Skokan R."/>
            <person name="Toyoda A."/>
            <person name="Suzuki Y."/>
            <person name="Kagoshima H."/>
            <person name="Schijlen E."/>
            <person name="Tajeshwar N."/>
            <person name="Catarino B."/>
            <person name="Hetherington A.J."/>
            <person name="Saltykova A."/>
            <person name="Bonnot C."/>
            <person name="Breuninger H."/>
            <person name="Symeonidi A."/>
            <person name="Radhakrishnan G.V."/>
            <person name="Van Nieuwerburgh F."/>
            <person name="Deforce D."/>
            <person name="Chang C."/>
            <person name="Karol K.G."/>
            <person name="Hedrich R."/>
            <person name="Ulvskov P."/>
            <person name="Glockner G."/>
            <person name="Delwiche C.F."/>
            <person name="Petrasek J."/>
            <person name="Van de Peer Y."/>
            <person name="Friml J."/>
            <person name="Beilby M."/>
            <person name="Dolan L."/>
            <person name="Kohara Y."/>
            <person name="Sugano S."/>
            <person name="Fujiyama A."/>
            <person name="Delaux P.-M."/>
            <person name="Quint M."/>
            <person name="TheiBen G."/>
            <person name="Hagemann M."/>
            <person name="Harholt J."/>
            <person name="Dunand C."/>
            <person name="Zachgo S."/>
            <person name="Langdale J."/>
            <person name="Maumus F."/>
            <person name="Straeten D.V.D."/>
            <person name="Gould S.B."/>
            <person name="Rensing S.A."/>
        </authorList>
    </citation>
    <scope>NUCLEOTIDE SEQUENCE [LARGE SCALE GENOMIC DNA]</scope>
    <source>
        <strain evidence="2 3">S276</strain>
    </source>
</reference>
<name>A0A388LKW2_CHABU</name>
<feature type="compositionally biased region" description="Basic and acidic residues" evidence="1">
    <location>
        <begin position="148"/>
        <end position="165"/>
    </location>
</feature>
<gene>
    <name evidence="2" type="ORF">CBR_g36484</name>
</gene>
<dbReference type="AlphaFoldDB" id="A0A388LKW2"/>
<evidence type="ECO:0000313" key="2">
    <source>
        <dbReference type="EMBL" id="GBG82958.1"/>
    </source>
</evidence>
<sequence>MVFHWAEQPAGTDEDEVPDDEVELLVIQAWRTDTEGELLGVLFGKVGKNHLELITGEVLVFLTQLLDDLSQNILSRCDEHPTPIALTRVLELHLLWSPCLEIDADYRYYPSTGNYLVVDDITDLSVWHPIGVRREEAGEEEEEEEEESSRTDSGDPDYIESRESGSGEQDSSSEQSREEDEVTAQKRREKAEGKRPVN</sequence>
<accession>A0A388LKW2</accession>
<protein>
    <submittedName>
        <fullName evidence="2">Uncharacterized protein</fullName>
    </submittedName>
</protein>
<feature type="compositionally biased region" description="Acidic residues" evidence="1">
    <location>
        <begin position="137"/>
        <end position="147"/>
    </location>
</feature>
<evidence type="ECO:0000313" key="3">
    <source>
        <dbReference type="Proteomes" id="UP000265515"/>
    </source>
</evidence>
<feature type="compositionally biased region" description="Basic and acidic residues" evidence="1">
    <location>
        <begin position="183"/>
        <end position="198"/>
    </location>
</feature>
<dbReference type="EMBL" id="BFEA01000423">
    <property type="protein sequence ID" value="GBG82958.1"/>
    <property type="molecule type" value="Genomic_DNA"/>
</dbReference>
<dbReference type="Proteomes" id="UP000265515">
    <property type="component" value="Unassembled WGS sequence"/>
</dbReference>